<dbReference type="AlphaFoldDB" id="A0A1G6IX29"/>
<dbReference type="Proteomes" id="UP000199452">
    <property type="component" value="Unassembled WGS sequence"/>
</dbReference>
<evidence type="ECO:0000313" key="2">
    <source>
        <dbReference type="Proteomes" id="UP000199452"/>
    </source>
</evidence>
<feature type="non-terminal residue" evidence="1">
    <location>
        <position position="1"/>
    </location>
</feature>
<reference evidence="1 2" key="1">
    <citation type="submission" date="2016-09" db="EMBL/GenBank/DDBJ databases">
        <authorList>
            <person name="Capua I."/>
            <person name="De Benedictis P."/>
            <person name="Joannis T."/>
            <person name="Lombin L.H."/>
            <person name="Cattoli G."/>
        </authorList>
    </citation>
    <scope>NUCLEOTIDE SEQUENCE [LARGE SCALE GENOMIC DNA]</scope>
    <source>
        <strain evidence="1 2">A7P-90m</strain>
    </source>
</reference>
<proteinExistence type="predicted"/>
<keyword evidence="2" id="KW-1185">Reference proteome</keyword>
<organism evidence="1 2">
    <name type="scientific">Williamwhitmania taraxaci</name>
    <dbReference type="NCBI Taxonomy" id="1640674"/>
    <lineage>
        <taxon>Bacteria</taxon>
        <taxon>Pseudomonadati</taxon>
        <taxon>Bacteroidota</taxon>
        <taxon>Bacteroidia</taxon>
        <taxon>Bacteroidales</taxon>
        <taxon>Williamwhitmaniaceae</taxon>
        <taxon>Williamwhitmania</taxon>
    </lineage>
</organism>
<sequence>LIAQLLMTVIQKMANTQKAFSVVATLVRIHLISLLDVFELLRSTKRDYLNKRGSPDLYGQIKLIF</sequence>
<protein>
    <submittedName>
        <fullName evidence="1">Uncharacterized protein</fullName>
    </submittedName>
</protein>
<evidence type="ECO:0000313" key="1">
    <source>
        <dbReference type="EMBL" id="SDC11049.1"/>
    </source>
</evidence>
<name>A0A1G6IX29_9BACT</name>
<gene>
    <name evidence="1" type="ORF">SAMN05216323_101754</name>
</gene>
<dbReference type="RefSeq" id="WP_170830017.1">
    <property type="nucleotide sequence ID" value="NZ_FMYP01000017.1"/>
</dbReference>
<dbReference type="EMBL" id="FMYP01000017">
    <property type="protein sequence ID" value="SDC11049.1"/>
    <property type="molecule type" value="Genomic_DNA"/>
</dbReference>
<accession>A0A1G6IX29</accession>